<dbReference type="InterPro" id="IPR043129">
    <property type="entry name" value="ATPase_NBD"/>
</dbReference>
<dbReference type="GO" id="GO:0004856">
    <property type="term" value="F:D-xylulokinase activity"/>
    <property type="evidence" value="ECO:0007669"/>
    <property type="project" value="UniProtKB-EC"/>
</dbReference>
<keyword evidence="2" id="KW-0859">Xylose metabolism</keyword>
<reference evidence="8" key="1">
    <citation type="journal article" date="2019" name="Int. J. Syst. Evol. Microbiol.">
        <title>The Global Catalogue of Microorganisms (GCM) 10K type strain sequencing project: providing services to taxonomists for standard genome sequencing and annotation.</title>
        <authorList>
            <consortium name="The Broad Institute Genomics Platform"/>
            <consortium name="The Broad Institute Genome Sequencing Center for Infectious Disease"/>
            <person name="Wu L."/>
            <person name="Ma J."/>
        </authorList>
    </citation>
    <scope>NUCLEOTIDE SEQUENCE [LARGE SCALE GENOMIC DNA]</scope>
    <source>
        <strain evidence="8">CCM 8604</strain>
    </source>
</reference>
<sequence>MCVTDHSMKRGKMISSIEAKNAIEKGQISLGVEFGSTRIKAILIDEKYQTLASGDHEWENHLDNGLWTYSLEEVWSGVQDAYARLAAQVRDMYGVTLTHIARMGFSAMMHGYLAFDKDGNLLVPFRTWRNTNTHQAHEELSKLFQFNIPERWSIAHLYQAILNREAHVSDIDFMTTLSGYVHWQLTGEKVLGVGDASGMFPIDPHTRNYDEAYLTQFEQLDNVAAQPWKIRQILPHVLVAGQNAGELTERGAKLLDPTGTLRPGAVLAPPEGDAGTGMVATNSVRVRTGNVSAGTSIFAMVVLEDKLKGLHPEVDVVTTPAGDLAGMSHANNFTSDLNAWVGLFRQFAAASGVELTDGQIFSTLFNVAIADDGSVDSNAGGLLNYCFYSGEFLVGLEQGRPLFARGPQSRMTLGNFMRAQLFSAFSPVKVGMDVMTKDEGVRVDSLVGHGGIFTTPVVAQRILAAAFNTPIRVMSTAAEGGAWGMAVLADYTAHASTALDDYLDKTVFAGAQYTTENPRADDVEGFEDFFARFKAGLPMEKVAVETISLESK</sequence>
<protein>
    <submittedName>
        <fullName evidence="7">Xylulokinase</fullName>
        <ecNumber evidence="7">2.7.1.17</ecNumber>
    </submittedName>
</protein>
<evidence type="ECO:0000313" key="7">
    <source>
        <dbReference type="EMBL" id="MFD0704171.1"/>
    </source>
</evidence>
<keyword evidence="4" id="KW-0418">Kinase</keyword>
<comment type="caution">
    <text evidence="7">The sequence shown here is derived from an EMBL/GenBank/DDBJ whole genome shotgun (WGS) entry which is preliminary data.</text>
</comment>
<dbReference type="RefSeq" id="WP_377937462.1">
    <property type="nucleotide sequence ID" value="NZ_JBHTHQ010000005.1"/>
</dbReference>
<dbReference type="SUPFAM" id="SSF53067">
    <property type="entry name" value="Actin-like ATPase domain"/>
    <property type="match status" value="2"/>
</dbReference>
<keyword evidence="8" id="KW-1185">Reference proteome</keyword>
<dbReference type="CDD" id="cd07809">
    <property type="entry name" value="ASKHA_NBD_FGGY_BaXK-like"/>
    <property type="match status" value="1"/>
</dbReference>
<name>A0ABW2Y320_9BIFI</name>
<gene>
    <name evidence="7" type="ORF">ACFQY8_00160</name>
</gene>
<dbReference type="InterPro" id="IPR050406">
    <property type="entry name" value="FGGY_Carb_Kinase"/>
</dbReference>
<dbReference type="Gene3D" id="3.30.420.40">
    <property type="match status" value="2"/>
</dbReference>
<dbReference type="EMBL" id="JBHTHQ010000005">
    <property type="protein sequence ID" value="MFD0704171.1"/>
    <property type="molecule type" value="Genomic_DNA"/>
</dbReference>
<feature type="domain" description="Carbohydrate kinase FGGY N-terminal" evidence="5">
    <location>
        <begin position="29"/>
        <end position="254"/>
    </location>
</feature>
<evidence type="ECO:0000259" key="5">
    <source>
        <dbReference type="Pfam" id="PF00370"/>
    </source>
</evidence>
<proteinExistence type="inferred from homology"/>
<evidence type="ECO:0000256" key="1">
    <source>
        <dbReference type="ARBA" id="ARBA00009156"/>
    </source>
</evidence>
<dbReference type="PANTHER" id="PTHR43095:SF5">
    <property type="entry name" value="XYLULOSE KINASE"/>
    <property type="match status" value="1"/>
</dbReference>
<dbReference type="InterPro" id="IPR018484">
    <property type="entry name" value="FGGY_N"/>
</dbReference>
<accession>A0ABW2Y320</accession>
<keyword evidence="2" id="KW-0119">Carbohydrate metabolism</keyword>
<evidence type="ECO:0000256" key="3">
    <source>
        <dbReference type="ARBA" id="ARBA00022679"/>
    </source>
</evidence>
<dbReference type="EC" id="2.7.1.17" evidence="7"/>
<organism evidence="7 8">
    <name type="scientific">Alloscardovia venturai</name>
    <dbReference type="NCBI Taxonomy" id="1769421"/>
    <lineage>
        <taxon>Bacteria</taxon>
        <taxon>Bacillati</taxon>
        <taxon>Actinomycetota</taxon>
        <taxon>Actinomycetes</taxon>
        <taxon>Bifidobacteriales</taxon>
        <taxon>Bifidobacteriaceae</taxon>
        <taxon>Alloscardovia</taxon>
    </lineage>
</organism>
<evidence type="ECO:0000313" key="8">
    <source>
        <dbReference type="Proteomes" id="UP001597036"/>
    </source>
</evidence>
<evidence type="ECO:0000256" key="2">
    <source>
        <dbReference type="ARBA" id="ARBA00022629"/>
    </source>
</evidence>
<dbReference type="Pfam" id="PF00370">
    <property type="entry name" value="FGGY_N"/>
    <property type="match status" value="1"/>
</dbReference>
<dbReference type="Pfam" id="PF02782">
    <property type="entry name" value="FGGY_C"/>
    <property type="match status" value="1"/>
</dbReference>
<comment type="similarity">
    <text evidence="1">Belongs to the FGGY kinase family.</text>
</comment>
<keyword evidence="3 7" id="KW-0808">Transferase</keyword>
<evidence type="ECO:0000256" key="4">
    <source>
        <dbReference type="ARBA" id="ARBA00022777"/>
    </source>
</evidence>
<dbReference type="Proteomes" id="UP001597036">
    <property type="component" value="Unassembled WGS sequence"/>
</dbReference>
<dbReference type="InterPro" id="IPR018485">
    <property type="entry name" value="FGGY_C"/>
</dbReference>
<feature type="domain" description="Carbohydrate kinase FGGY C-terminal" evidence="6">
    <location>
        <begin position="290"/>
        <end position="491"/>
    </location>
</feature>
<evidence type="ECO:0000259" key="6">
    <source>
        <dbReference type="Pfam" id="PF02782"/>
    </source>
</evidence>
<dbReference type="PANTHER" id="PTHR43095">
    <property type="entry name" value="SUGAR KINASE"/>
    <property type="match status" value="1"/>
</dbReference>